<dbReference type="Proteomes" id="UP001151760">
    <property type="component" value="Unassembled WGS sequence"/>
</dbReference>
<keyword evidence="2" id="KW-0378">Hydrolase</keyword>
<dbReference type="InterPro" id="IPR013103">
    <property type="entry name" value="RVT_2"/>
</dbReference>
<feature type="coiled-coil region" evidence="3">
    <location>
        <begin position="337"/>
        <end position="398"/>
    </location>
</feature>
<dbReference type="EMBL" id="BQNB010013798">
    <property type="protein sequence ID" value="GJT20389.1"/>
    <property type="molecule type" value="Genomic_DNA"/>
</dbReference>
<dbReference type="PANTHER" id="PTHR42648:SF18">
    <property type="entry name" value="RETROTRANSPOSON, UNCLASSIFIED-LIKE PROTEIN"/>
    <property type="match status" value="1"/>
</dbReference>
<evidence type="ECO:0000313" key="5">
    <source>
        <dbReference type="EMBL" id="GJT20389.1"/>
    </source>
</evidence>
<evidence type="ECO:0000313" key="6">
    <source>
        <dbReference type="Proteomes" id="UP001151760"/>
    </source>
</evidence>
<sequence>MFLASLPGIEIILTDCDIKATNIILQGLPLEVYALVSNHKVAKELWERIQLLMEETSLTKQERECKLYDEFDKFAYKKGETLLAPKFLNTLPPEWSKFVTDVKLVRDLHTTNIDQLHAYLGQHEFHANKKGDDPIDAINHMMSFLTAVVTSRYPTTNNQLRNSTYTPGASGSNSTGKQRTVICYNCKGERHMSKQCTKPKRKRDDSWFKDKVLLVQAQANGQILHEEELAFLADLGILEGQATQTVITHNVAYQADDLDAYDSDCDELNTAKVTLMENLSHYGSNALAEYVIESQQAAIQNSNSSTQQDALILSVIEQLKSQVVNCTKINLENKSANDTLTAELERYREQVKVLKKGQNVDLRSNYNVSDSSAQSVEIDHLKQTLSKHLKEKESLMQTFSLLKDDFKKEESRNIDREIALEKRIKQLDNIFYCFQNPFYLKKALQLEPKLYVGNVIQKTNAIVIPDSEKILFLAKESRSKMFLKQKDPIMLEKKVNTTPVDYVNSVNSPEPNLSSRPTIVEVPKELPKVSMVNTSLKKLKHHLASFDVVVKERTTPTTIIEGSDNSVSKKSAPSFDQLIELNELKDQSQEKDTEKVLDFIALKDDLGNLRNSLPHSAYIKHTQEEATVLRDLVEHVKSKYLLDHSLESACRIPSTLDNETPKPVVTLVYSRKPRKSKTDGSVSKSKIIKSVSANKKEPSQSWGSIVSDVPSSSLVECRHGLVRGLPKLKFEKDHLCSLCAMGKSKKKSHKPKSEDTNQEKLYLLHMDLCGPMRVVSVNGKKYILVIVDDYLRFTWVKFLRSKDEAPDFIIKFLKMIQVRLKVTVRRIRTDNGTEFVNQTLHEYYEKIGISHETSVAYSPQQNSVVERRNRTLIEAARIMLIYAKAPLFLWAEAVATACYTQNCSIVRLRHSKTPYEILHDKPPDLSFFHVFGALCYPTNDIENLDFDELTAMASEHSSSGPALHEMTPAIITPEVIALIAEVVAPVHDVSTGSPSSITVDQDAPLPSNFQTTPETQPPLIPNDVKEDNHDIEVAHIVKLDELGGILKNKARLVACGYRQEKGIDFEESFAPVARLEAIGIFLAFAAHHEHGVLPIDVKLSFLNDFSKGSVDPTLFIRKEGKELLLVQVYVDDIIFAASTQIRFDSCDPVDTPMVEKSKLDEDKEGKAVDPSHYRGMIGTLLYLTVGRPDLQFAICMCAQYQARPTEKHLHAVKRIFQYLKGTVNRGLWYLKDSSIALTAFADADHASCQDTRRSTSGSMQFLGDRLVSWSSKWQKSTTISSTEAEYIAMSGCCVQILWMSLGFNKISIYCDNKSAIALCCNNVQHSRSKHIYIRFHFIKENVENRVIELYFVNTEYQLADIFIKPLVRERIEFLINKLGMRSFTPETLKQLANEVEE</sequence>
<accession>A0ABQ5C1K3</accession>
<dbReference type="SMART" id="SM00343">
    <property type="entry name" value="ZnF_C2HC"/>
    <property type="match status" value="1"/>
</dbReference>
<proteinExistence type="predicted"/>
<reference evidence="5" key="1">
    <citation type="journal article" date="2022" name="Int. J. Mol. Sci.">
        <title>Draft Genome of Tanacetum Coccineum: Genomic Comparison of Closely Related Tanacetum-Family Plants.</title>
        <authorList>
            <person name="Yamashiro T."/>
            <person name="Shiraishi A."/>
            <person name="Nakayama K."/>
            <person name="Satake H."/>
        </authorList>
    </citation>
    <scope>NUCLEOTIDE SEQUENCE</scope>
</reference>
<organism evidence="5 6">
    <name type="scientific">Tanacetum coccineum</name>
    <dbReference type="NCBI Taxonomy" id="301880"/>
    <lineage>
        <taxon>Eukaryota</taxon>
        <taxon>Viridiplantae</taxon>
        <taxon>Streptophyta</taxon>
        <taxon>Embryophyta</taxon>
        <taxon>Tracheophyta</taxon>
        <taxon>Spermatophyta</taxon>
        <taxon>Magnoliopsida</taxon>
        <taxon>eudicotyledons</taxon>
        <taxon>Gunneridae</taxon>
        <taxon>Pentapetalae</taxon>
        <taxon>asterids</taxon>
        <taxon>campanulids</taxon>
        <taxon>Asterales</taxon>
        <taxon>Asteraceae</taxon>
        <taxon>Asteroideae</taxon>
        <taxon>Anthemideae</taxon>
        <taxon>Anthemidinae</taxon>
        <taxon>Tanacetum</taxon>
    </lineage>
</organism>
<evidence type="ECO:0000259" key="4">
    <source>
        <dbReference type="PROSITE" id="PS50994"/>
    </source>
</evidence>
<dbReference type="Gene3D" id="3.30.420.10">
    <property type="entry name" value="Ribonuclease H-like superfamily/Ribonuclease H"/>
    <property type="match status" value="1"/>
</dbReference>
<dbReference type="InterPro" id="IPR001878">
    <property type="entry name" value="Znf_CCHC"/>
</dbReference>
<dbReference type="PROSITE" id="PS50994">
    <property type="entry name" value="INTEGRASE"/>
    <property type="match status" value="1"/>
</dbReference>
<keyword evidence="1" id="KW-0479">Metal-binding</keyword>
<dbReference type="Gene3D" id="4.10.60.10">
    <property type="entry name" value="Zinc finger, CCHC-type"/>
    <property type="match status" value="1"/>
</dbReference>
<dbReference type="CDD" id="cd09272">
    <property type="entry name" value="RNase_HI_RT_Ty1"/>
    <property type="match status" value="1"/>
</dbReference>
<dbReference type="InterPro" id="IPR043502">
    <property type="entry name" value="DNA/RNA_pol_sf"/>
</dbReference>
<evidence type="ECO:0000256" key="2">
    <source>
        <dbReference type="ARBA" id="ARBA00022801"/>
    </source>
</evidence>
<dbReference type="InterPro" id="IPR039537">
    <property type="entry name" value="Retrotran_Ty1/copia-like"/>
</dbReference>
<dbReference type="InterPro" id="IPR036397">
    <property type="entry name" value="RNaseH_sf"/>
</dbReference>
<dbReference type="InterPro" id="IPR001584">
    <property type="entry name" value="Integrase_cat-core"/>
</dbReference>
<dbReference type="PANTHER" id="PTHR42648">
    <property type="entry name" value="TRANSPOSASE, PUTATIVE-RELATED"/>
    <property type="match status" value="1"/>
</dbReference>
<keyword evidence="3" id="KW-0175">Coiled coil</keyword>
<feature type="domain" description="Integrase catalytic" evidence="4">
    <location>
        <begin position="747"/>
        <end position="922"/>
    </location>
</feature>
<evidence type="ECO:0000256" key="1">
    <source>
        <dbReference type="ARBA" id="ARBA00022723"/>
    </source>
</evidence>
<dbReference type="SUPFAM" id="SSF56672">
    <property type="entry name" value="DNA/RNA polymerases"/>
    <property type="match status" value="1"/>
</dbReference>
<dbReference type="InterPro" id="IPR012337">
    <property type="entry name" value="RNaseH-like_sf"/>
</dbReference>
<comment type="caution">
    <text evidence="5">The sequence shown here is derived from an EMBL/GenBank/DDBJ whole genome shotgun (WGS) entry which is preliminary data.</text>
</comment>
<dbReference type="Pfam" id="PF07727">
    <property type="entry name" value="RVT_2"/>
    <property type="match status" value="1"/>
</dbReference>
<keyword evidence="6" id="KW-1185">Reference proteome</keyword>
<evidence type="ECO:0000256" key="3">
    <source>
        <dbReference type="SAM" id="Coils"/>
    </source>
</evidence>
<dbReference type="Pfam" id="PF00665">
    <property type="entry name" value="rve"/>
    <property type="match status" value="1"/>
</dbReference>
<dbReference type="SUPFAM" id="SSF53098">
    <property type="entry name" value="Ribonuclease H-like"/>
    <property type="match status" value="1"/>
</dbReference>
<gene>
    <name evidence="5" type="ORF">Tco_0890326</name>
</gene>
<reference evidence="5" key="2">
    <citation type="submission" date="2022-01" db="EMBL/GenBank/DDBJ databases">
        <authorList>
            <person name="Yamashiro T."/>
            <person name="Shiraishi A."/>
            <person name="Satake H."/>
            <person name="Nakayama K."/>
        </authorList>
    </citation>
    <scope>NUCLEOTIDE SEQUENCE</scope>
</reference>
<protein>
    <submittedName>
        <fullName evidence="5">Retrovirus-related pol polyprotein from transposon TNT 1-94</fullName>
    </submittedName>
</protein>
<name>A0ABQ5C1K3_9ASTR</name>